<protein>
    <submittedName>
        <fullName evidence="2">Uncharacterized protein</fullName>
    </submittedName>
</protein>
<evidence type="ECO:0000313" key="2">
    <source>
        <dbReference type="EMBL" id="KAI6646871.1"/>
    </source>
</evidence>
<gene>
    <name evidence="2" type="ORF">LOD99_9140</name>
</gene>
<reference evidence="2 3" key="1">
    <citation type="journal article" date="2023" name="BMC Biol.">
        <title>The compact genome of the sponge Oopsacas minuta (Hexactinellida) is lacking key metazoan core genes.</title>
        <authorList>
            <person name="Santini S."/>
            <person name="Schenkelaars Q."/>
            <person name="Jourda C."/>
            <person name="Duchesne M."/>
            <person name="Belahbib H."/>
            <person name="Rocher C."/>
            <person name="Selva M."/>
            <person name="Riesgo A."/>
            <person name="Vervoort M."/>
            <person name="Leys S.P."/>
            <person name="Kodjabachian L."/>
            <person name="Le Bivic A."/>
            <person name="Borchiellini C."/>
            <person name="Claverie J.M."/>
            <person name="Renard E."/>
        </authorList>
    </citation>
    <scope>NUCLEOTIDE SEQUENCE [LARGE SCALE GENOMIC DNA]</scope>
    <source>
        <strain evidence="2">SPO-2</strain>
    </source>
</reference>
<keyword evidence="3" id="KW-1185">Reference proteome</keyword>
<name>A0AAV7JE94_9METZ</name>
<proteinExistence type="predicted"/>
<dbReference type="EMBL" id="JAKMXF010000351">
    <property type="protein sequence ID" value="KAI6646871.1"/>
    <property type="molecule type" value="Genomic_DNA"/>
</dbReference>
<organism evidence="2 3">
    <name type="scientific">Oopsacas minuta</name>
    <dbReference type="NCBI Taxonomy" id="111878"/>
    <lineage>
        <taxon>Eukaryota</taxon>
        <taxon>Metazoa</taxon>
        <taxon>Porifera</taxon>
        <taxon>Hexactinellida</taxon>
        <taxon>Hexasterophora</taxon>
        <taxon>Lyssacinosida</taxon>
        <taxon>Leucopsacidae</taxon>
        <taxon>Oopsacas</taxon>
    </lineage>
</organism>
<accession>A0AAV7JE94</accession>
<dbReference type="AlphaFoldDB" id="A0AAV7JE94"/>
<dbReference type="Proteomes" id="UP001165289">
    <property type="component" value="Unassembled WGS sequence"/>
</dbReference>
<sequence>MPPKTRSKPMLLRSAQGESERDAHIPTGMRVIGVGILAEVFSSFRYNDCISSLTQYEESRTRSWQNFFRVKCDRCHKEHATFPSSTSLVILTTIPVSMCLLHQEI</sequence>
<feature type="region of interest" description="Disordered" evidence="1">
    <location>
        <begin position="1"/>
        <end position="21"/>
    </location>
</feature>
<comment type="caution">
    <text evidence="2">The sequence shown here is derived from an EMBL/GenBank/DDBJ whole genome shotgun (WGS) entry which is preliminary data.</text>
</comment>
<evidence type="ECO:0000313" key="3">
    <source>
        <dbReference type="Proteomes" id="UP001165289"/>
    </source>
</evidence>
<evidence type="ECO:0000256" key="1">
    <source>
        <dbReference type="SAM" id="MobiDB-lite"/>
    </source>
</evidence>